<dbReference type="PANTHER" id="PTHR43731">
    <property type="entry name" value="RHOMBOID PROTEASE"/>
    <property type="match status" value="1"/>
</dbReference>
<organism evidence="8 9">
    <name type="scientific">Durusdinium trenchii</name>
    <dbReference type="NCBI Taxonomy" id="1381693"/>
    <lineage>
        <taxon>Eukaryota</taxon>
        <taxon>Sar</taxon>
        <taxon>Alveolata</taxon>
        <taxon>Dinophyceae</taxon>
        <taxon>Suessiales</taxon>
        <taxon>Symbiodiniaceae</taxon>
        <taxon>Durusdinium</taxon>
    </lineage>
</organism>
<proteinExistence type="inferred from homology"/>
<dbReference type="SUPFAM" id="SSF144091">
    <property type="entry name" value="Rhomboid-like"/>
    <property type="match status" value="1"/>
</dbReference>
<gene>
    <name evidence="8" type="ORF">SCF082_LOCUS27998</name>
</gene>
<comment type="caution">
    <text evidence="8">The sequence shown here is derived from an EMBL/GenBank/DDBJ whole genome shotgun (WGS) entry which is preliminary data.</text>
</comment>
<feature type="domain" description="Peptidase S54 rhomboid" evidence="7">
    <location>
        <begin position="40"/>
        <end position="92"/>
    </location>
</feature>
<keyword evidence="6" id="KW-0472">Membrane</keyword>
<dbReference type="Pfam" id="PF01694">
    <property type="entry name" value="Rhomboid"/>
    <property type="match status" value="1"/>
</dbReference>
<name>A0ABP0ML60_9DINO</name>
<evidence type="ECO:0000259" key="7">
    <source>
        <dbReference type="Pfam" id="PF01694"/>
    </source>
</evidence>
<accession>A0ABP0ML60</accession>
<keyword evidence="9" id="KW-1185">Reference proteome</keyword>
<evidence type="ECO:0000256" key="1">
    <source>
        <dbReference type="ARBA" id="ARBA00004141"/>
    </source>
</evidence>
<dbReference type="Gene3D" id="1.20.1540.10">
    <property type="entry name" value="Rhomboid-like"/>
    <property type="match status" value="1"/>
</dbReference>
<keyword evidence="5" id="KW-1133">Transmembrane helix</keyword>
<comment type="similarity">
    <text evidence="2">Belongs to the peptidase S54 family.</text>
</comment>
<keyword evidence="3" id="KW-0812">Transmembrane</keyword>
<protein>
    <recommendedName>
        <fullName evidence="7">Peptidase S54 rhomboid domain-containing protein</fullName>
    </recommendedName>
</protein>
<evidence type="ECO:0000256" key="2">
    <source>
        <dbReference type="ARBA" id="ARBA00009045"/>
    </source>
</evidence>
<keyword evidence="4" id="KW-0378">Hydrolase</keyword>
<evidence type="ECO:0000256" key="3">
    <source>
        <dbReference type="ARBA" id="ARBA00022692"/>
    </source>
</evidence>
<dbReference type="Proteomes" id="UP001642464">
    <property type="component" value="Unassembled WGS sequence"/>
</dbReference>
<evidence type="ECO:0000313" key="8">
    <source>
        <dbReference type="EMBL" id="CAK9050870.1"/>
    </source>
</evidence>
<comment type="subcellular location">
    <subcellularLocation>
        <location evidence="1">Membrane</location>
        <topology evidence="1">Multi-pass membrane protein</topology>
    </subcellularLocation>
</comment>
<evidence type="ECO:0000256" key="5">
    <source>
        <dbReference type="ARBA" id="ARBA00022989"/>
    </source>
</evidence>
<evidence type="ECO:0000256" key="4">
    <source>
        <dbReference type="ARBA" id="ARBA00022801"/>
    </source>
</evidence>
<reference evidence="8 9" key="1">
    <citation type="submission" date="2024-02" db="EMBL/GenBank/DDBJ databases">
        <authorList>
            <person name="Chen Y."/>
            <person name="Shah S."/>
            <person name="Dougan E. K."/>
            <person name="Thang M."/>
            <person name="Chan C."/>
        </authorList>
    </citation>
    <scope>NUCLEOTIDE SEQUENCE [LARGE SCALE GENOMIC DNA]</scope>
</reference>
<dbReference type="InterPro" id="IPR050925">
    <property type="entry name" value="Rhomboid_protease_S54"/>
</dbReference>
<sequence length="429" mass="47230">MPTLSELQGQEEKRRMTLETVDLGFVRKQLMFSKRNIADGKWWTRFTYGLVHFNTDHLVNNLTMLVPSALSVQRGFGTVAMWIIFLGGCAAGTTDMGNLRTQQDHNAAKQVFLPGFLREAWSGAANSATHDADASPSVWERVADQGASLGAHLLAPVMSSLTDYVGCSAGCCALLGADFCLSVEALVGLFWRLEQRDHTKHRGEDDVILQFSTHAVSCYFTLSLLHDEWQIMSTRGSQDGTDHAGHLLGLGFGIAAYGVFRTLKGISRLLRRPPPPPQTWKRSPKVSSALPNCTKAYILYDVSQSRTIPSKVNVKFCSRRTATPSILLVHSEYVCSLSASDPSDTASAMLTTSPHRKSNTRERLRCTIPKYPSSAVITPTSPCQMGGTPIPKMMIELDTTRCIPLHIWITLSGPQDGIFHFLAAFAQQR</sequence>
<evidence type="ECO:0000256" key="6">
    <source>
        <dbReference type="ARBA" id="ARBA00023136"/>
    </source>
</evidence>
<feature type="non-terminal residue" evidence="8">
    <location>
        <position position="429"/>
    </location>
</feature>
<dbReference type="PANTHER" id="PTHR43731:SF14">
    <property type="entry name" value="PRESENILIN-ASSOCIATED RHOMBOID-LIKE PROTEIN, MITOCHONDRIAL"/>
    <property type="match status" value="1"/>
</dbReference>
<dbReference type="InterPro" id="IPR035952">
    <property type="entry name" value="Rhomboid-like_sf"/>
</dbReference>
<evidence type="ECO:0000313" key="9">
    <source>
        <dbReference type="Proteomes" id="UP001642464"/>
    </source>
</evidence>
<dbReference type="EMBL" id="CAXAMM010021942">
    <property type="protein sequence ID" value="CAK9050870.1"/>
    <property type="molecule type" value="Genomic_DNA"/>
</dbReference>
<dbReference type="InterPro" id="IPR022764">
    <property type="entry name" value="Peptidase_S54_rhomboid_dom"/>
</dbReference>